<sequence length="374" mass="39738">MCGYRDNHIKEDTMRNKRLLAISAIAISASVFMTACSFGGDGKTDKTETVEVTDTPTPEVTQAPTETPVPTIAPNVQSTTYTSADKSIAINLPDATWANKTDETDMLSFESPEQGNILILHGQGEDTMAATVVPSTQDMAVSLEQADGDKVNGTDFEIQEYSANDVNGIGVYSYTTKMLNTDKSNGNLYVVHKVFANDTEYYTIDAGVKTEDALASVKAAVESFQILGDSTLKEAAPQQAPIENTAQTDANTSDAAAQPAADANTGDAANGSTDAAATDGTANAAATDNSDSSGTATNSGGFTEEQLTNTDETRTLYRNSDGHPFVITPDGNGNWVDSDGNVYNFIDEQDAYDAEGNSYYWHGEAADVYYMPVQ</sequence>
<comment type="caution">
    <text evidence="3">The sequence shown here is derived from an EMBL/GenBank/DDBJ whole genome shotgun (WGS) entry which is preliminary data.</text>
</comment>
<evidence type="ECO:0000256" key="1">
    <source>
        <dbReference type="SAM" id="MobiDB-lite"/>
    </source>
</evidence>
<keyword evidence="2" id="KW-0472">Membrane</keyword>
<evidence type="ECO:0000256" key="2">
    <source>
        <dbReference type="SAM" id="Phobius"/>
    </source>
</evidence>
<protein>
    <submittedName>
        <fullName evidence="3">Uncharacterized protein</fullName>
    </submittedName>
</protein>
<keyword evidence="2" id="KW-0812">Transmembrane</keyword>
<accession>A0A415LGH4</accession>
<dbReference type="Proteomes" id="UP000285897">
    <property type="component" value="Unassembled WGS sequence"/>
</dbReference>
<feature type="compositionally biased region" description="Low complexity" evidence="1">
    <location>
        <begin position="249"/>
        <end position="301"/>
    </location>
</feature>
<feature type="region of interest" description="Disordered" evidence="1">
    <location>
        <begin position="43"/>
        <end position="71"/>
    </location>
</feature>
<feature type="compositionally biased region" description="Low complexity" evidence="1">
    <location>
        <begin position="50"/>
        <end position="61"/>
    </location>
</feature>
<dbReference type="EMBL" id="QROS01000005">
    <property type="protein sequence ID" value="RHL47648.1"/>
    <property type="molecule type" value="Genomic_DNA"/>
</dbReference>
<evidence type="ECO:0000313" key="4">
    <source>
        <dbReference type="Proteomes" id="UP000285897"/>
    </source>
</evidence>
<feature type="transmembrane region" description="Helical" evidence="2">
    <location>
        <begin position="20"/>
        <end position="40"/>
    </location>
</feature>
<gene>
    <name evidence="3" type="ORF">DW021_08165</name>
</gene>
<name>A0A415LGH4_9FIRM</name>
<dbReference type="AlphaFoldDB" id="A0A415LGH4"/>
<proteinExistence type="predicted"/>
<keyword evidence="2" id="KW-1133">Transmembrane helix</keyword>
<reference evidence="3 4" key="1">
    <citation type="submission" date="2018-08" db="EMBL/GenBank/DDBJ databases">
        <title>A genome reference for cultivated species of the human gut microbiota.</title>
        <authorList>
            <person name="Zou Y."/>
            <person name="Xue W."/>
            <person name="Luo G."/>
        </authorList>
    </citation>
    <scope>NUCLEOTIDE SEQUENCE [LARGE SCALE GENOMIC DNA]</scope>
    <source>
        <strain evidence="3 4">AF37-6AC</strain>
    </source>
</reference>
<evidence type="ECO:0000313" key="3">
    <source>
        <dbReference type="EMBL" id="RHL47648.1"/>
    </source>
</evidence>
<feature type="region of interest" description="Disordered" evidence="1">
    <location>
        <begin position="244"/>
        <end position="310"/>
    </location>
</feature>
<organism evidence="3 4">
    <name type="scientific">Blautia obeum</name>
    <dbReference type="NCBI Taxonomy" id="40520"/>
    <lineage>
        <taxon>Bacteria</taxon>
        <taxon>Bacillati</taxon>
        <taxon>Bacillota</taxon>
        <taxon>Clostridia</taxon>
        <taxon>Lachnospirales</taxon>
        <taxon>Lachnospiraceae</taxon>
        <taxon>Blautia</taxon>
    </lineage>
</organism>